<feature type="region of interest" description="Disordered" evidence="11">
    <location>
        <begin position="332"/>
        <end position="413"/>
    </location>
</feature>
<evidence type="ECO:0000256" key="6">
    <source>
        <dbReference type="ARBA" id="ARBA00023015"/>
    </source>
</evidence>
<reference evidence="13 14" key="1">
    <citation type="submission" date="2024-02" db="EMBL/GenBank/DDBJ databases">
        <title>Chromosome-scale genome assembly of the rough periwinkle Littorina saxatilis.</title>
        <authorList>
            <person name="De Jode A."/>
            <person name="Faria R."/>
            <person name="Formenti G."/>
            <person name="Sims Y."/>
            <person name="Smith T.P."/>
            <person name="Tracey A."/>
            <person name="Wood J.M.D."/>
            <person name="Zagrodzka Z.B."/>
            <person name="Johannesson K."/>
            <person name="Butlin R.K."/>
            <person name="Leder E.H."/>
        </authorList>
    </citation>
    <scope>NUCLEOTIDE SEQUENCE [LARGE SCALE GENOMIC DNA]</scope>
    <source>
        <strain evidence="13">Snail1</strain>
        <tissue evidence="13">Muscle</tissue>
    </source>
</reference>
<keyword evidence="7" id="KW-0238">DNA-binding</keyword>
<evidence type="ECO:0000313" key="13">
    <source>
        <dbReference type="EMBL" id="KAK7090296.1"/>
    </source>
</evidence>
<dbReference type="FunFam" id="3.30.160.60:FF:000454">
    <property type="entry name" value="Zinc finger protein 624"/>
    <property type="match status" value="1"/>
</dbReference>
<dbReference type="SMART" id="SM00355">
    <property type="entry name" value="ZnF_C2H2"/>
    <property type="match status" value="10"/>
</dbReference>
<dbReference type="FunFam" id="3.30.160.60:FF:000145">
    <property type="entry name" value="Zinc finger protein 574"/>
    <property type="match status" value="2"/>
</dbReference>
<keyword evidence="4 10" id="KW-0863">Zinc-finger</keyword>
<dbReference type="PROSITE" id="PS50157">
    <property type="entry name" value="ZINC_FINGER_C2H2_2"/>
    <property type="match status" value="10"/>
</dbReference>
<feature type="domain" description="C2H2-type" evidence="12">
    <location>
        <begin position="654"/>
        <end position="681"/>
    </location>
</feature>
<dbReference type="GO" id="GO:0005634">
    <property type="term" value="C:nucleus"/>
    <property type="evidence" value="ECO:0007669"/>
    <property type="project" value="UniProtKB-SubCell"/>
</dbReference>
<evidence type="ECO:0000256" key="10">
    <source>
        <dbReference type="PROSITE-ProRule" id="PRU00042"/>
    </source>
</evidence>
<evidence type="ECO:0000313" key="14">
    <source>
        <dbReference type="Proteomes" id="UP001374579"/>
    </source>
</evidence>
<dbReference type="FunFam" id="3.30.160.60:FF:000176">
    <property type="entry name" value="zinc finger protein 70"/>
    <property type="match status" value="1"/>
</dbReference>
<evidence type="ECO:0000256" key="11">
    <source>
        <dbReference type="SAM" id="MobiDB-lite"/>
    </source>
</evidence>
<keyword evidence="14" id="KW-1185">Reference proteome</keyword>
<evidence type="ECO:0000256" key="7">
    <source>
        <dbReference type="ARBA" id="ARBA00023125"/>
    </source>
</evidence>
<sequence>MSKFGPVTRELPRGESTSIMASIKVEKSVSEETTPQKKVPKMHPDFLFGTNGSERRSSQQENPDPVDTQAALRQFNSPHRRAGRDVSETNVPIDYSVMQEKLHGNFSHITGISPQGPDGSCAISQPADDLFKFIAISEDILQRCKAVTAAQGFVADSQTVEFLLTFFEDARSKNKTALTSQLCSACQTPLTLVCLTCNPAQIRHSSHAVQTTASQASASDDDDHVEDTVGNEDIPLIMNISVGTPRTVKSKFSRNKTVPAKQRGRRVADQLGSSTGTDLRQKEVLALAPLIEPKTEPLSENCFVKVVDIATKGAMRSLEEEGLLSAKEAERLKPAGKRRRKASAVKKKVRYRKSVAKTATGVKRKVGRPRKIQPVSYEEETDVEEQEEMEVRRKRGRPKKEPKEEPALHIPENEEMNEKSFVVERQFKCSICFRAFKDRSNCRAHEKQHNCPPNRRHRCDQCPAAFRSPANLVAHKRRHTGERPFFCETCGKSFARTTTLEQHKRVHTNECPYKCEECGEAFKQRGMLIVHRRKAHTFERPFSCTVCAATFVVKGHLAVHMQSHTDHRPFLCEDCGASFKQKGILKVHKMIHKGIKPFSCDDCGKQFYRQVDVRAHRKIHLNIRNSVCTVCGAAFGSSGTLKRHMQSHTGFRPFKCDECGKHFASNSELKVHLRIHSGLKPYVCDVCNRGFQTMGNMKKHRNNRHKNAPPLIHRQKVGRLVRQDQRVESLVTGASEKTDRELPSSGQPPGLVAPNSHILESSAARQGAERSLSCREDEMGQAEMLASLSYRGEPISSIAHRIQSTFSQRLLPYYSANTQPLQSDANI</sequence>
<dbReference type="Gene3D" id="3.30.160.60">
    <property type="entry name" value="Classic Zinc Finger"/>
    <property type="match status" value="9"/>
</dbReference>
<feature type="region of interest" description="Disordered" evidence="11">
    <location>
        <begin position="1"/>
        <end position="66"/>
    </location>
</feature>
<evidence type="ECO:0000256" key="4">
    <source>
        <dbReference type="ARBA" id="ARBA00022771"/>
    </source>
</evidence>
<evidence type="ECO:0000256" key="3">
    <source>
        <dbReference type="ARBA" id="ARBA00022737"/>
    </source>
</evidence>
<comment type="caution">
    <text evidence="13">The sequence shown here is derived from an EMBL/GenBank/DDBJ whole genome shotgun (WGS) entry which is preliminary data.</text>
</comment>
<keyword evidence="3" id="KW-0677">Repeat</keyword>
<keyword evidence="2" id="KW-0479">Metal-binding</keyword>
<gene>
    <name evidence="13" type="ORF">V1264_010111</name>
</gene>
<dbReference type="GO" id="GO:0006357">
    <property type="term" value="P:regulation of transcription by RNA polymerase II"/>
    <property type="evidence" value="ECO:0007669"/>
    <property type="project" value="TreeGrafter"/>
</dbReference>
<dbReference type="AlphaFoldDB" id="A0AAN9ANK2"/>
<dbReference type="PROSITE" id="PS00028">
    <property type="entry name" value="ZINC_FINGER_C2H2_1"/>
    <property type="match status" value="10"/>
</dbReference>
<accession>A0AAN9ANK2</accession>
<feature type="region of interest" description="Disordered" evidence="11">
    <location>
        <begin position="253"/>
        <end position="275"/>
    </location>
</feature>
<evidence type="ECO:0000256" key="9">
    <source>
        <dbReference type="ARBA" id="ARBA00023242"/>
    </source>
</evidence>
<protein>
    <recommendedName>
        <fullName evidence="12">C2H2-type domain-containing protein</fullName>
    </recommendedName>
</protein>
<feature type="region of interest" description="Disordered" evidence="11">
    <location>
        <begin position="208"/>
        <end position="228"/>
    </location>
</feature>
<dbReference type="GO" id="GO:0000978">
    <property type="term" value="F:RNA polymerase II cis-regulatory region sequence-specific DNA binding"/>
    <property type="evidence" value="ECO:0007669"/>
    <property type="project" value="TreeGrafter"/>
</dbReference>
<name>A0AAN9ANK2_9CAEN</name>
<feature type="domain" description="C2H2-type" evidence="12">
    <location>
        <begin position="513"/>
        <end position="541"/>
    </location>
</feature>
<keyword evidence="9" id="KW-0539">Nucleus</keyword>
<evidence type="ECO:0000256" key="2">
    <source>
        <dbReference type="ARBA" id="ARBA00022723"/>
    </source>
</evidence>
<dbReference type="Proteomes" id="UP001374579">
    <property type="component" value="Unassembled WGS sequence"/>
</dbReference>
<evidence type="ECO:0000259" key="12">
    <source>
        <dbReference type="PROSITE" id="PS50157"/>
    </source>
</evidence>
<keyword evidence="5" id="KW-0862">Zinc</keyword>
<comment type="subcellular location">
    <subcellularLocation>
        <location evidence="1">Nucleus</location>
    </subcellularLocation>
</comment>
<dbReference type="InterPro" id="IPR050589">
    <property type="entry name" value="Ikaros_C2H2-ZF"/>
</dbReference>
<feature type="domain" description="C2H2-type" evidence="12">
    <location>
        <begin position="570"/>
        <end position="597"/>
    </location>
</feature>
<feature type="compositionally biased region" description="Low complexity" evidence="11">
    <location>
        <begin position="208"/>
        <end position="218"/>
    </location>
</feature>
<keyword evidence="6" id="KW-0805">Transcription regulation</keyword>
<dbReference type="FunFam" id="3.30.160.60:FF:000557">
    <property type="entry name" value="zinc finger and SCAN domain-containing protein 29"/>
    <property type="match status" value="1"/>
</dbReference>
<feature type="domain" description="C2H2-type" evidence="12">
    <location>
        <begin position="457"/>
        <end position="484"/>
    </location>
</feature>
<dbReference type="SUPFAM" id="SSF57667">
    <property type="entry name" value="beta-beta-alpha zinc fingers"/>
    <property type="match status" value="6"/>
</dbReference>
<evidence type="ECO:0000256" key="1">
    <source>
        <dbReference type="ARBA" id="ARBA00004123"/>
    </source>
</evidence>
<dbReference type="EMBL" id="JBAMIC010000024">
    <property type="protein sequence ID" value="KAK7090296.1"/>
    <property type="molecule type" value="Genomic_DNA"/>
</dbReference>
<dbReference type="InterPro" id="IPR013087">
    <property type="entry name" value="Znf_C2H2_type"/>
</dbReference>
<evidence type="ECO:0000256" key="5">
    <source>
        <dbReference type="ARBA" id="ARBA00022833"/>
    </source>
</evidence>
<feature type="domain" description="C2H2-type" evidence="12">
    <location>
        <begin position="427"/>
        <end position="449"/>
    </location>
</feature>
<dbReference type="PANTHER" id="PTHR24404">
    <property type="entry name" value="ZINC FINGER PROTEIN"/>
    <property type="match status" value="1"/>
</dbReference>
<dbReference type="InterPro" id="IPR036236">
    <property type="entry name" value="Znf_C2H2_sf"/>
</dbReference>
<evidence type="ECO:0000256" key="8">
    <source>
        <dbReference type="ARBA" id="ARBA00023163"/>
    </source>
</evidence>
<feature type="compositionally biased region" description="Acidic residues" evidence="11">
    <location>
        <begin position="377"/>
        <end position="388"/>
    </location>
</feature>
<feature type="domain" description="C2H2-type" evidence="12">
    <location>
        <begin position="626"/>
        <end position="653"/>
    </location>
</feature>
<dbReference type="Pfam" id="PF00096">
    <property type="entry name" value="zf-C2H2"/>
    <property type="match status" value="7"/>
</dbReference>
<feature type="compositionally biased region" description="Basic residues" evidence="11">
    <location>
        <begin position="362"/>
        <end position="371"/>
    </location>
</feature>
<dbReference type="GO" id="GO:0003700">
    <property type="term" value="F:DNA-binding transcription factor activity"/>
    <property type="evidence" value="ECO:0007669"/>
    <property type="project" value="TreeGrafter"/>
</dbReference>
<feature type="domain" description="C2H2-type" evidence="12">
    <location>
        <begin position="542"/>
        <end position="569"/>
    </location>
</feature>
<proteinExistence type="predicted"/>
<keyword evidence="8" id="KW-0804">Transcription</keyword>
<feature type="compositionally biased region" description="Basic residues" evidence="11">
    <location>
        <begin position="334"/>
        <end position="355"/>
    </location>
</feature>
<dbReference type="GO" id="GO:0008270">
    <property type="term" value="F:zinc ion binding"/>
    <property type="evidence" value="ECO:0007669"/>
    <property type="project" value="UniProtKB-KW"/>
</dbReference>
<feature type="domain" description="C2H2-type" evidence="12">
    <location>
        <begin position="682"/>
        <end position="710"/>
    </location>
</feature>
<organism evidence="13 14">
    <name type="scientific">Littorina saxatilis</name>
    <dbReference type="NCBI Taxonomy" id="31220"/>
    <lineage>
        <taxon>Eukaryota</taxon>
        <taxon>Metazoa</taxon>
        <taxon>Spiralia</taxon>
        <taxon>Lophotrochozoa</taxon>
        <taxon>Mollusca</taxon>
        <taxon>Gastropoda</taxon>
        <taxon>Caenogastropoda</taxon>
        <taxon>Littorinimorpha</taxon>
        <taxon>Littorinoidea</taxon>
        <taxon>Littorinidae</taxon>
        <taxon>Littorina</taxon>
    </lineage>
</organism>
<feature type="domain" description="C2H2-type" evidence="12">
    <location>
        <begin position="485"/>
        <end position="512"/>
    </location>
</feature>
<dbReference type="FunFam" id="3.30.160.60:FF:000646">
    <property type="entry name" value="Myeloid zinc finger 1"/>
    <property type="match status" value="1"/>
</dbReference>
<dbReference type="Pfam" id="PF13912">
    <property type="entry name" value="zf-C2H2_6"/>
    <property type="match status" value="1"/>
</dbReference>
<dbReference type="FunFam" id="3.30.160.60:FF:000671">
    <property type="entry name" value="Zinc finger protein 26"/>
    <property type="match status" value="1"/>
</dbReference>
<feature type="region of interest" description="Disordered" evidence="11">
    <location>
        <begin position="731"/>
        <end position="756"/>
    </location>
</feature>
<feature type="domain" description="C2H2-type" evidence="12">
    <location>
        <begin position="598"/>
        <end position="625"/>
    </location>
</feature>
<dbReference type="PANTHER" id="PTHR24404:SF110">
    <property type="entry name" value="C2H2-TYPE DOMAIN-CONTAINING PROTEIN"/>
    <property type="match status" value="1"/>
</dbReference>